<sequence>MIQIIIKPKQGLILLKQPKIFFNKKFINSVLTEEEYWHIILEISKKIETKNL</sequence>
<dbReference type="EMBL" id="JABFAF010000001">
    <property type="protein sequence ID" value="MBA0847562.1"/>
    <property type="molecule type" value="Genomic_DNA"/>
</dbReference>
<keyword evidence="2" id="KW-1185">Reference proteome</keyword>
<evidence type="ECO:0000313" key="1">
    <source>
        <dbReference type="EMBL" id="MBA0847562.1"/>
    </source>
</evidence>
<evidence type="ECO:0000313" key="2">
    <source>
        <dbReference type="Proteomes" id="UP000593576"/>
    </source>
</evidence>
<comment type="caution">
    <text evidence="1">The sequence shown here is derived from an EMBL/GenBank/DDBJ whole genome shotgun (WGS) entry which is preliminary data.</text>
</comment>
<reference evidence="1 2" key="1">
    <citation type="journal article" date="2019" name="Genome Biol. Evol.">
        <title>Insights into the evolution of the New World diploid cottons (Gossypium, subgenus Houzingenia) based on genome sequencing.</title>
        <authorList>
            <person name="Grover C.E."/>
            <person name="Arick M.A. 2nd"/>
            <person name="Thrash A."/>
            <person name="Conover J.L."/>
            <person name="Sanders W.S."/>
            <person name="Peterson D.G."/>
            <person name="Frelichowski J.E."/>
            <person name="Scheffler J.A."/>
            <person name="Scheffler B.E."/>
            <person name="Wendel J.F."/>
        </authorList>
    </citation>
    <scope>NUCLEOTIDE SEQUENCE [LARGE SCALE GENOMIC DNA]</scope>
    <source>
        <strain evidence="1">1</strain>
        <tissue evidence="1">Leaf</tissue>
    </source>
</reference>
<accession>A0A7J9KM76</accession>
<name>A0A7J9KM76_GOSSC</name>
<dbReference type="AlphaFoldDB" id="A0A7J9KM76"/>
<gene>
    <name evidence="1" type="ORF">Goshw_019896</name>
</gene>
<dbReference type="Proteomes" id="UP000593576">
    <property type="component" value="Unassembled WGS sequence"/>
</dbReference>
<protein>
    <submittedName>
        <fullName evidence="1">Uncharacterized protein</fullName>
    </submittedName>
</protein>
<organism evidence="1 2">
    <name type="scientific">Gossypium schwendimanii</name>
    <name type="common">Cotton</name>
    <dbReference type="NCBI Taxonomy" id="34291"/>
    <lineage>
        <taxon>Eukaryota</taxon>
        <taxon>Viridiplantae</taxon>
        <taxon>Streptophyta</taxon>
        <taxon>Embryophyta</taxon>
        <taxon>Tracheophyta</taxon>
        <taxon>Spermatophyta</taxon>
        <taxon>Magnoliopsida</taxon>
        <taxon>eudicotyledons</taxon>
        <taxon>Gunneridae</taxon>
        <taxon>Pentapetalae</taxon>
        <taxon>rosids</taxon>
        <taxon>malvids</taxon>
        <taxon>Malvales</taxon>
        <taxon>Malvaceae</taxon>
        <taxon>Malvoideae</taxon>
        <taxon>Gossypium</taxon>
    </lineage>
</organism>
<proteinExistence type="predicted"/>